<dbReference type="AlphaFoldDB" id="A0A922MWA4"/>
<dbReference type="EMBL" id="JACEFF010000112">
    <property type="protein sequence ID" value="KAH9643791.1"/>
    <property type="molecule type" value="Genomic_DNA"/>
</dbReference>
<sequence>MEEGLSMTLTIPDLKDPQLSEAHVFTYVPDSKPVYFTFSDPEFQRAIFVAESKVEISLVELFVSQGPILFSKFFQSSICDTAHY</sequence>
<gene>
    <name evidence="1" type="ORF">HF086_002289</name>
</gene>
<organism evidence="1 2">
    <name type="scientific">Spodoptera exigua</name>
    <name type="common">Beet armyworm</name>
    <name type="synonym">Noctua fulgens</name>
    <dbReference type="NCBI Taxonomy" id="7107"/>
    <lineage>
        <taxon>Eukaryota</taxon>
        <taxon>Metazoa</taxon>
        <taxon>Ecdysozoa</taxon>
        <taxon>Arthropoda</taxon>
        <taxon>Hexapoda</taxon>
        <taxon>Insecta</taxon>
        <taxon>Pterygota</taxon>
        <taxon>Neoptera</taxon>
        <taxon>Endopterygota</taxon>
        <taxon>Lepidoptera</taxon>
        <taxon>Glossata</taxon>
        <taxon>Ditrysia</taxon>
        <taxon>Noctuoidea</taxon>
        <taxon>Noctuidae</taxon>
        <taxon>Amphipyrinae</taxon>
        <taxon>Spodoptera</taxon>
    </lineage>
</organism>
<name>A0A922MWA4_SPOEX</name>
<accession>A0A922MWA4</accession>
<dbReference type="Proteomes" id="UP000814243">
    <property type="component" value="Unassembled WGS sequence"/>
</dbReference>
<evidence type="ECO:0000313" key="2">
    <source>
        <dbReference type="Proteomes" id="UP000814243"/>
    </source>
</evidence>
<comment type="caution">
    <text evidence="1">The sequence shown here is derived from an EMBL/GenBank/DDBJ whole genome shotgun (WGS) entry which is preliminary data.</text>
</comment>
<evidence type="ECO:0000313" key="1">
    <source>
        <dbReference type="EMBL" id="KAH9643791.1"/>
    </source>
</evidence>
<reference evidence="1" key="1">
    <citation type="journal article" date="2021" name="G3 (Bethesda)">
        <title>Genome and transcriptome analysis of the beet armyworm Spodoptera exigua reveals targets for pest control. .</title>
        <authorList>
            <person name="Simon S."/>
            <person name="Breeschoten T."/>
            <person name="Jansen H.J."/>
            <person name="Dirks R.P."/>
            <person name="Schranz M.E."/>
            <person name="Ros V.I.D."/>
        </authorList>
    </citation>
    <scope>NUCLEOTIDE SEQUENCE</scope>
    <source>
        <strain evidence="1">TB_SE_WUR_2020</strain>
    </source>
</reference>
<proteinExistence type="predicted"/>
<protein>
    <submittedName>
        <fullName evidence="1">Uncharacterized protein</fullName>
    </submittedName>
</protein>